<accession>A0A6I3M1V8</accession>
<evidence type="ECO:0000256" key="2">
    <source>
        <dbReference type="SAM" id="SignalP"/>
    </source>
</evidence>
<keyword evidence="2" id="KW-0732">Signal</keyword>
<dbReference type="Proteomes" id="UP000433071">
    <property type="component" value="Unassembled WGS sequence"/>
</dbReference>
<reference evidence="3 4" key="1">
    <citation type="submission" date="2019-11" db="EMBL/GenBank/DDBJ databases">
        <title>Agromyces kandeliae sp. nov., isolated from mangrove soil.</title>
        <authorList>
            <person name="Wang R."/>
        </authorList>
    </citation>
    <scope>NUCLEOTIDE SEQUENCE [LARGE SCALE GENOMIC DNA]</scope>
    <source>
        <strain evidence="3 4">JCM 11433</strain>
    </source>
</reference>
<comment type="caution">
    <text evidence="3">The sequence shown here is derived from an EMBL/GenBank/DDBJ whole genome shotgun (WGS) entry which is preliminary data.</text>
</comment>
<dbReference type="EMBL" id="WMLB01000001">
    <property type="protein sequence ID" value="MTH66781.1"/>
    <property type="molecule type" value="Genomic_DNA"/>
</dbReference>
<keyword evidence="4" id="KW-1185">Reference proteome</keyword>
<dbReference type="AlphaFoldDB" id="A0A6I3M1V8"/>
<feature type="compositionally biased region" description="Polar residues" evidence="1">
    <location>
        <begin position="68"/>
        <end position="80"/>
    </location>
</feature>
<evidence type="ECO:0008006" key="5">
    <source>
        <dbReference type="Google" id="ProtNLM"/>
    </source>
</evidence>
<feature type="chain" id="PRO_5026117079" description="Secreted protein" evidence="2">
    <location>
        <begin position="32"/>
        <end position="169"/>
    </location>
</feature>
<dbReference type="PROSITE" id="PS51257">
    <property type="entry name" value="PROKAR_LIPOPROTEIN"/>
    <property type="match status" value="1"/>
</dbReference>
<evidence type="ECO:0000313" key="3">
    <source>
        <dbReference type="EMBL" id="MTH66781.1"/>
    </source>
</evidence>
<gene>
    <name evidence="3" type="ORF">GJ743_00130</name>
</gene>
<sequence length="169" mass="18153">MNTASRTRRIGPATAILLGCALAITPITAHAGETDASPRDVDNVRFVPSDSDPRGHHVVRQVVPADSGITSPTAPRNLRQQLEADRGTVPSIPSVPRSNLRQQLEADGGSAPSRPRPTLRQQIEDDGPLEPVPMPRVVPDDTDPRVHRRLSGPSEAPDVYVHQRVVGLG</sequence>
<feature type="compositionally biased region" description="Basic and acidic residues" evidence="1">
    <location>
        <begin position="32"/>
        <end position="43"/>
    </location>
</feature>
<feature type="region of interest" description="Disordered" evidence="1">
    <location>
        <begin position="32"/>
        <end position="158"/>
    </location>
</feature>
<feature type="signal peptide" evidence="2">
    <location>
        <begin position="1"/>
        <end position="31"/>
    </location>
</feature>
<dbReference type="RefSeq" id="WP_155049921.1">
    <property type="nucleotide sequence ID" value="NZ_BAAAIB010000007.1"/>
</dbReference>
<proteinExistence type="predicted"/>
<evidence type="ECO:0000313" key="4">
    <source>
        <dbReference type="Proteomes" id="UP000433071"/>
    </source>
</evidence>
<name>A0A6I3M1V8_9MICO</name>
<protein>
    <recommendedName>
        <fullName evidence="5">Secreted protein</fullName>
    </recommendedName>
</protein>
<organism evidence="3 4">
    <name type="scientific">Agromyces bracchium</name>
    <dbReference type="NCBI Taxonomy" id="88376"/>
    <lineage>
        <taxon>Bacteria</taxon>
        <taxon>Bacillati</taxon>
        <taxon>Actinomycetota</taxon>
        <taxon>Actinomycetes</taxon>
        <taxon>Micrococcales</taxon>
        <taxon>Microbacteriaceae</taxon>
        <taxon>Agromyces</taxon>
    </lineage>
</organism>
<evidence type="ECO:0000256" key="1">
    <source>
        <dbReference type="SAM" id="MobiDB-lite"/>
    </source>
</evidence>